<accession>Q5BE13</accession>
<dbReference type="PROSITE" id="PS50071">
    <property type="entry name" value="HOMEOBOX_2"/>
    <property type="match status" value="1"/>
</dbReference>
<dbReference type="KEGG" id="ani:ANIA_01217"/>
<dbReference type="Gene3D" id="1.10.10.60">
    <property type="entry name" value="Homeodomain-like"/>
    <property type="match status" value="1"/>
</dbReference>
<keyword evidence="5 6" id="KW-0539">Nucleus</keyword>
<dbReference type="eggNOG" id="KOG4577">
    <property type="taxonomic scope" value="Eukaryota"/>
</dbReference>
<name>Q5BE13_EMENI</name>
<evidence type="ECO:0000313" key="10">
    <source>
        <dbReference type="EMBL" id="CBF87915.1"/>
    </source>
</evidence>
<dbReference type="AlphaFoldDB" id="Q5BE13"/>
<dbReference type="PANTHER" id="PTHR24341:SF6">
    <property type="entry name" value="HOMEOBOX PROTEIN INVECTED"/>
    <property type="match status" value="1"/>
</dbReference>
<dbReference type="GO" id="GO:0005634">
    <property type="term" value="C:nucleus"/>
    <property type="evidence" value="ECO:0000318"/>
    <property type="project" value="GO_Central"/>
</dbReference>
<dbReference type="OrthoDB" id="6159439at2759"/>
<dbReference type="GO" id="GO:0000981">
    <property type="term" value="F:DNA-binding transcription factor activity, RNA polymerase II-specific"/>
    <property type="evidence" value="ECO:0007669"/>
    <property type="project" value="InterPro"/>
</dbReference>
<dbReference type="SMART" id="SM00389">
    <property type="entry name" value="HOX"/>
    <property type="match status" value="1"/>
</dbReference>
<dbReference type="InterPro" id="IPR009057">
    <property type="entry name" value="Homeodomain-like_sf"/>
</dbReference>
<feature type="region of interest" description="Disordered" evidence="8">
    <location>
        <begin position="83"/>
        <end position="229"/>
    </location>
</feature>
<feature type="domain" description="Homeobox" evidence="9">
    <location>
        <begin position="37"/>
        <end position="97"/>
    </location>
</feature>
<dbReference type="GeneID" id="2876995"/>
<dbReference type="InterPro" id="IPR001356">
    <property type="entry name" value="HD"/>
</dbReference>
<dbReference type="PANTHER" id="PTHR24341">
    <property type="entry name" value="HOMEOBOX PROTEIN ENGRAILED"/>
    <property type="match status" value="1"/>
</dbReference>
<keyword evidence="4 6" id="KW-0371">Homeobox</keyword>
<dbReference type="CDD" id="cd00086">
    <property type="entry name" value="homeodomain"/>
    <property type="match status" value="1"/>
</dbReference>
<feature type="compositionally biased region" description="Gly residues" evidence="8">
    <location>
        <begin position="200"/>
        <end position="211"/>
    </location>
</feature>
<feature type="compositionally biased region" description="Polar residues" evidence="8">
    <location>
        <begin position="170"/>
        <end position="182"/>
    </location>
</feature>
<evidence type="ECO:0000256" key="3">
    <source>
        <dbReference type="ARBA" id="ARBA00023125"/>
    </source>
</evidence>
<evidence type="ECO:0000259" key="9">
    <source>
        <dbReference type="PROSITE" id="PS50071"/>
    </source>
</evidence>
<dbReference type="OMA" id="MDYEEYA"/>
<dbReference type="InParanoid" id="Q5BE13"/>
<evidence type="ECO:0000256" key="7">
    <source>
        <dbReference type="RuleBase" id="RU000682"/>
    </source>
</evidence>
<protein>
    <submittedName>
        <fullName evidence="10">Homeobox transcription factor, putative (AFU_orthologue AFUA_1G10580)</fullName>
    </submittedName>
</protein>
<keyword evidence="3 6" id="KW-0238">DNA-binding</keyword>
<reference evidence="11" key="2">
    <citation type="journal article" date="2009" name="Fungal Genet. Biol.">
        <title>The 2008 update of the Aspergillus nidulans genome annotation: a community effort.</title>
        <authorList>
            <person name="Wortman J.R."/>
            <person name="Gilsenan J.M."/>
            <person name="Joardar V."/>
            <person name="Deegan J."/>
            <person name="Clutterbuck J."/>
            <person name="Andersen M.R."/>
            <person name="Archer D."/>
            <person name="Bencina M."/>
            <person name="Braus G."/>
            <person name="Coutinho P."/>
            <person name="von Dohren H."/>
            <person name="Doonan J."/>
            <person name="Driessen A.J."/>
            <person name="Durek P."/>
            <person name="Espeso E."/>
            <person name="Fekete E."/>
            <person name="Flipphi M."/>
            <person name="Estrada C.G."/>
            <person name="Geysens S."/>
            <person name="Goldman G."/>
            <person name="de Groot P.W."/>
            <person name="Hansen K."/>
            <person name="Harris S.D."/>
            <person name="Heinekamp T."/>
            <person name="Helmstaedt K."/>
            <person name="Henrissat B."/>
            <person name="Hofmann G."/>
            <person name="Homan T."/>
            <person name="Horio T."/>
            <person name="Horiuchi H."/>
            <person name="James S."/>
            <person name="Jones M."/>
            <person name="Karaffa L."/>
            <person name="Karanyi Z."/>
            <person name="Kato M."/>
            <person name="Keller N."/>
            <person name="Kelly D.E."/>
            <person name="Kiel J.A."/>
            <person name="Kim J.M."/>
            <person name="van der Klei I.J."/>
            <person name="Klis F.M."/>
            <person name="Kovalchuk A."/>
            <person name="Krasevec N."/>
            <person name="Kubicek C.P."/>
            <person name="Liu B."/>
            <person name="Maccabe A."/>
            <person name="Meyer V."/>
            <person name="Mirabito P."/>
            <person name="Miskei M."/>
            <person name="Mos M."/>
            <person name="Mullins J."/>
            <person name="Nelson D.R."/>
            <person name="Nielsen J."/>
            <person name="Oakley B.R."/>
            <person name="Osmani S.A."/>
            <person name="Pakula T."/>
            <person name="Paszewski A."/>
            <person name="Paulsen I."/>
            <person name="Pilsyk S."/>
            <person name="Pocsi I."/>
            <person name="Punt P.J."/>
            <person name="Ram A.F."/>
            <person name="Ren Q."/>
            <person name="Robellet X."/>
            <person name="Robson G."/>
            <person name="Seiboth B."/>
            <person name="van Solingen P."/>
            <person name="Specht T."/>
            <person name="Sun J."/>
            <person name="Taheri-Talesh N."/>
            <person name="Takeshita N."/>
            <person name="Ussery D."/>
            <person name="vanKuyk P.A."/>
            <person name="Visser H."/>
            <person name="van de Vondervoort P.J."/>
            <person name="de Vries R.P."/>
            <person name="Walton J."/>
            <person name="Xiang X."/>
            <person name="Xiong Y."/>
            <person name="Zeng A.P."/>
            <person name="Brandt B.W."/>
            <person name="Cornell M.J."/>
            <person name="van den Hondel C.A."/>
            <person name="Visser J."/>
            <person name="Oliver S.G."/>
            <person name="Turner G."/>
        </authorList>
    </citation>
    <scope>GENOME REANNOTATION</scope>
    <source>
        <strain evidence="11">FGSC A4 / ATCC 38163 / CBS 112.46 / NRRL 194 / M139</strain>
    </source>
</reference>
<evidence type="ECO:0000256" key="5">
    <source>
        <dbReference type="ARBA" id="ARBA00023242"/>
    </source>
</evidence>
<sequence length="566" mass="62492">MVHPTMMHHPMDGYYYAQPPFDMVDYYHQPMMDYEEYAENLSRPRLTKEQVETLEAQFQAHPKPSSNVKRQLAQQTHLSLPRVANWFQNRRAKAKQQKRQEEYERMQKAKAEAEEAAKRKSESSVPESSDSQRSAEAKDEKKQDDSKAPTPKPSKPASDDQKQSEAPAESNHQQTRSESNRVASLASLQRAMDAAAQYQGGQGTTSMGGSGSVSPTTSLPNDADSAVWSSVNSTNGELSVPGLENSQSFSDYRSASDAGASYNSMQFALQADAANARRGSSDVLADSFDGIGISASPSLSQLGNRTDRPAWKETGKELDLAARRNRPRPAASWHVEVHFNALYFDHVANDTGPELRHCEAIQICPEPRFALRRAPPTPLTPEDLHHLLPTTPSTDGYCLSAQPTAHLFPTTQPMQINIASPPATPLGMDIMSSYPYHSVAPPMSAPANFTSFPDYSCDGSFQGRNWEATSMPSPEVPFQSQCHQMNFSSIPYDHALDQSQSENGPSQSPFGDADIQAPGDASKATEFHLYEFPDQEEAHRFVAQQLPNQKPKAYTFADNRTPTNFG</sequence>
<keyword evidence="11" id="KW-1185">Reference proteome</keyword>
<dbReference type="PROSITE" id="PS00027">
    <property type="entry name" value="HOMEOBOX_1"/>
    <property type="match status" value="1"/>
</dbReference>
<feature type="DNA-binding region" description="Homeobox" evidence="6">
    <location>
        <begin position="39"/>
        <end position="98"/>
    </location>
</feature>
<dbReference type="Pfam" id="PF00046">
    <property type="entry name" value="Homeodomain"/>
    <property type="match status" value="1"/>
</dbReference>
<feature type="compositionally biased region" description="Low complexity" evidence="8">
    <location>
        <begin position="123"/>
        <end position="132"/>
    </location>
</feature>
<reference evidence="11" key="1">
    <citation type="journal article" date="2005" name="Nature">
        <title>Sequencing of Aspergillus nidulans and comparative analysis with A. fumigatus and A. oryzae.</title>
        <authorList>
            <person name="Galagan J.E."/>
            <person name="Calvo S.E."/>
            <person name="Cuomo C."/>
            <person name="Ma L.J."/>
            <person name="Wortman J.R."/>
            <person name="Batzoglou S."/>
            <person name="Lee S.I."/>
            <person name="Basturkmen M."/>
            <person name="Spevak C.C."/>
            <person name="Clutterbuck J."/>
            <person name="Kapitonov V."/>
            <person name="Jurka J."/>
            <person name="Scazzocchio C."/>
            <person name="Farman M."/>
            <person name="Butler J."/>
            <person name="Purcell S."/>
            <person name="Harris S."/>
            <person name="Braus G.H."/>
            <person name="Draht O."/>
            <person name="Busch S."/>
            <person name="D'Enfert C."/>
            <person name="Bouchier C."/>
            <person name="Goldman G.H."/>
            <person name="Bell-Pedersen D."/>
            <person name="Griffiths-Jones S."/>
            <person name="Doonan J.H."/>
            <person name="Yu J."/>
            <person name="Vienken K."/>
            <person name="Pain A."/>
            <person name="Freitag M."/>
            <person name="Selker E.U."/>
            <person name="Archer D.B."/>
            <person name="Penalva M.A."/>
            <person name="Oakley B.R."/>
            <person name="Momany M."/>
            <person name="Tanaka T."/>
            <person name="Kumagai T."/>
            <person name="Asai K."/>
            <person name="Machida M."/>
            <person name="Nierman W.C."/>
            <person name="Denning D.W."/>
            <person name="Caddick M."/>
            <person name="Hynes M."/>
            <person name="Paoletti M."/>
            <person name="Fischer R."/>
            <person name="Miller B."/>
            <person name="Dyer P."/>
            <person name="Sachs M.S."/>
            <person name="Osmani S.A."/>
            <person name="Birren B.W."/>
        </authorList>
    </citation>
    <scope>NUCLEOTIDE SEQUENCE [LARGE SCALE GENOMIC DNA]</scope>
    <source>
        <strain evidence="11">FGSC A4 / ATCC 38163 / CBS 112.46 / NRRL 194 / M139</strain>
    </source>
</reference>
<feature type="compositionally biased region" description="Polar residues" evidence="8">
    <location>
        <begin position="497"/>
        <end position="509"/>
    </location>
</feature>
<feature type="region of interest" description="Disordered" evidence="8">
    <location>
        <begin position="546"/>
        <end position="566"/>
    </location>
</feature>
<proteinExistence type="inferred from homology"/>
<dbReference type="GO" id="GO:0016586">
    <property type="term" value="C:RSC-type complex"/>
    <property type="evidence" value="ECO:0000318"/>
    <property type="project" value="GO_Central"/>
</dbReference>
<organism evidence="10 11">
    <name type="scientific">Emericella nidulans (strain FGSC A4 / ATCC 38163 / CBS 112.46 / NRRL 194 / M139)</name>
    <name type="common">Aspergillus nidulans</name>
    <dbReference type="NCBI Taxonomy" id="227321"/>
    <lineage>
        <taxon>Eukaryota</taxon>
        <taxon>Fungi</taxon>
        <taxon>Dikarya</taxon>
        <taxon>Ascomycota</taxon>
        <taxon>Pezizomycotina</taxon>
        <taxon>Eurotiomycetes</taxon>
        <taxon>Eurotiomycetidae</taxon>
        <taxon>Eurotiales</taxon>
        <taxon>Aspergillaceae</taxon>
        <taxon>Aspergillus</taxon>
        <taxon>Aspergillus subgen. Nidulantes</taxon>
    </lineage>
</organism>
<evidence type="ECO:0000256" key="2">
    <source>
        <dbReference type="ARBA" id="ARBA00010896"/>
    </source>
</evidence>
<feature type="compositionally biased region" description="Basic and acidic residues" evidence="8">
    <location>
        <begin position="133"/>
        <end position="147"/>
    </location>
</feature>
<evidence type="ECO:0000256" key="6">
    <source>
        <dbReference type="PROSITE-ProRule" id="PRU00108"/>
    </source>
</evidence>
<feature type="compositionally biased region" description="Basic and acidic residues" evidence="8">
    <location>
        <begin position="98"/>
        <end position="122"/>
    </location>
</feature>
<evidence type="ECO:0000313" key="11">
    <source>
        <dbReference type="Proteomes" id="UP000000560"/>
    </source>
</evidence>
<dbReference type="Proteomes" id="UP000000560">
    <property type="component" value="Chromosome VIII"/>
</dbReference>
<dbReference type="InterPro" id="IPR017970">
    <property type="entry name" value="Homeobox_CS"/>
</dbReference>
<dbReference type="GO" id="GO:0006357">
    <property type="term" value="P:regulation of transcription by RNA polymerase II"/>
    <property type="evidence" value="ECO:0000318"/>
    <property type="project" value="GO_Central"/>
</dbReference>
<dbReference type="InterPro" id="IPR050720">
    <property type="entry name" value="Engrailed_Homeobox_TFs"/>
</dbReference>
<dbReference type="HOGENOM" id="CLU_022031_0_0_1"/>
<accession>C8VSS4</accession>
<dbReference type="EMBL" id="BN001308">
    <property type="protein sequence ID" value="CBF87915.1"/>
    <property type="molecule type" value="Genomic_DNA"/>
</dbReference>
<dbReference type="FunFam" id="1.10.10.60:FF:000171">
    <property type="entry name" value="Homeobox transcription factor"/>
    <property type="match status" value="1"/>
</dbReference>
<evidence type="ECO:0000256" key="8">
    <source>
        <dbReference type="SAM" id="MobiDB-lite"/>
    </source>
</evidence>
<dbReference type="GO" id="GO:0003677">
    <property type="term" value="F:DNA binding"/>
    <property type="evidence" value="ECO:0007669"/>
    <property type="project" value="UniProtKB-UniRule"/>
</dbReference>
<evidence type="ECO:0000256" key="4">
    <source>
        <dbReference type="ARBA" id="ARBA00023155"/>
    </source>
</evidence>
<evidence type="ECO:0000256" key="1">
    <source>
        <dbReference type="ARBA" id="ARBA00004123"/>
    </source>
</evidence>
<comment type="subcellular location">
    <subcellularLocation>
        <location evidence="1 6 7">Nucleus</location>
    </subcellularLocation>
</comment>
<comment type="similarity">
    <text evidence="2">Belongs to the engrailed homeobox family.</text>
</comment>
<dbReference type="STRING" id="227321.Q5BE13"/>
<dbReference type="RefSeq" id="XP_658821.1">
    <property type="nucleotide sequence ID" value="XM_653729.1"/>
</dbReference>
<gene>
    <name evidence="10" type="ORF">ANIA_01217</name>
</gene>
<dbReference type="SUPFAM" id="SSF46689">
    <property type="entry name" value="Homeodomain-like"/>
    <property type="match status" value="1"/>
</dbReference>
<feature type="region of interest" description="Disordered" evidence="8">
    <location>
        <begin position="495"/>
        <end position="525"/>
    </location>
</feature>